<dbReference type="GO" id="GO:0003677">
    <property type="term" value="F:DNA binding"/>
    <property type="evidence" value="ECO:0007669"/>
    <property type="project" value="UniProtKB-KW"/>
</dbReference>
<dbReference type="RefSeq" id="WP_117739465.1">
    <property type="nucleotide sequence ID" value="NZ_QSUB01000006.1"/>
</dbReference>
<name>A0A3E5A404_9FIRM</name>
<dbReference type="EC" id="2.1.1.72" evidence="1"/>
<reference evidence="10 11" key="1">
    <citation type="submission" date="2018-08" db="EMBL/GenBank/DDBJ databases">
        <title>A genome reference for cultivated species of the human gut microbiota.</title>
        <authorList>
            <person name="Zou Y."/>
            <person name="Xue W."/>
            <person name="Luo G."/>
        </authorList>
    </citation>
    <scope>NUCLEOTIDE SEQUENCE [LARGE SCALE GENOMIC DNA]</scope>
    <source>
        <strain evidence="10 11">OM06-11AA</strain>
    </source>
</reference>
<dbReference type="SUPFAM" id="SSF53335">
    <property type="entry name" value="S-adenosyl-L-methionine-dependent methyltransferases"/>
    <property type="match status" value="1"/>
</dbReference>
<evidence type="ECO:0000256" key="5">
    <source>
        <dbReference type="ARBA" id="ARBA00022747"/>
    </source>
</evidence>
<dbReference type="Pfam" id="PF07669">
    <property type="entry name" value="Eco57I"/>
    <property type="match status" value="1"/>
</dbReference>
<gene>
    <name evidence="10" type="ORF">DXB81_13520</name>
</gene>
<accession>A0A3E5A404</accession>
<evidence type="ECO:0000313" key="10">
    <source>
        <dbReference type="EMBL" id="RGN03431.1"/>
    </source>
</evidence>
<dbReference type="Proteomes" id="UP000261222">
    <property type="component" value="Unassembled WGS sequence"/>
</dbReference>
<dbReference type="GO" id="GO:0009307">
    <property type="term" value="P:DNA restriction-modification system"/>
    <property type="evidence" value="ECO:0007669"/>
    <property type="project" value="UniProtKB-KW"/>
</dbReference>
<dbReference type="Gene3D" id="3.40.50.150">
    <property type="entry name" value="Vaccinia Virus protein VP39"/>
    <property type="match status" value="1"/>
</dbReference>
<evidence type="ECO:0000256" key="1">
    <source>
        <dbReference type="ARBA" id="ARBA00011900"/>
    </source>
</evidence>
<dbReference type="AlphaFoldDB" id="A0A3E5A404"/>
<keyword evidence="5" id="KW-0680">Restriction system</keyword>
<keyword evidence="6" id="KW-0238">DNA-binding</keyword>
<dbReference type="PANTHER" id="PTHR33841">
    <property type="entry name" value="DNA METHYLTRANSFERASE YEEA-RELATED"/>
    <property type="match status" value="1"/>
</dbReference>
<dbReference type="PRINTS" id="PR00507">
    <property type="entry name" value="N12N6MTFRASE"/>
</dbReference>
<dbReference type="Pfam" id="PF12950">
    <property type="entry name" value="TaqI_C"/>
    <property type="match status" value="1"/>
</dbReference>
<keyword evidence="2" id="KW-0489">Methyltransferase</keyword>
<evidence type="ECO:0000259" key="9">
    <source>
        <dbReference type="Pfam" id="PF12950"/>
    </source>
</evidence>
<dbReference type="InterPro" id="IPR050953">
    <property type="entry name" value="N4_N6_ade-DNA_methylase"/>
</dbReference>
<evidence type="ECO:0000259" key="8">
    <source>
        <dbReference type="Pfam" id="PF07669"/>
    </source>
</evidence>
<proteinExistence type="predicted"/>
<evidence type="ECO:0000313" key="11">
    <source>
        <dbReference type="Proteomes" id="UP000261222"/>
    </source>
</evidence>
<dbReference type="InterPro" id="IPR025931">
    <property type="entry name" value="TaqI_C"/>
</dbReference>
<sequence>MDEAIINKFINNALVYLSCSYASEFENANTNIREIYPYIFHELYLDKNKCKQVMEYDSLGIMYESIIPNSIKKDLGQFYTREDGMIEYMLDKVDLLSGKILEPSCGSGVFVCKIIKKMVSMLQDKGYTACQILDYICDNIYANDMDKNALVITEINSLAELLPLMVCARKENENYVMPRLNISSYDFTKKNIFKGYAIIIGNPPFVTMYGKRSRNMTEEKRAFYNTFDFVQNKKGNNKFNLSMFFIENGLKALEDCGHLCFIMDIAFFETAFVDLRRYIVQNYTIKSITRGLQAFEGVASGQLIIDVMNCLPKKNNVELVNFENKTIKHIEQVLWNDKSKKYKFFEPLSEIQKQINEKLTQYDNLEKYYPNKCLRTCCALTGKTDEFIVDPDDSKEYLVLPYIEGSKGLTGKFQRPTPQRCIKYDYELQLKLSDQFKEELEKAGVKNKKRVTLGDKDAYLAPKVFIRQSATEIIATYCDKPYAANNSIYILTNKENTEQSKSMLKYTCGVLNSDLVTFYCRINKIIRAEKGKTPQIKISDLKDVRIHVDNHYFEEIVQIVEQLLRNPKDKMLSRRLNELVYIIYGIDENERKFITDYLTA</sequence>
<protein>
    <recommendedName>
        <fullName evidence="1">site-specific DNA-methyltransferase (adenine-specific)</fullName>
        <ecNumber evidence="1">2.1.1.72</ecNumber>
    </recommendedName>
</protein>
<dbReference type="PANTHER" id="PTHR33841:SF6">
    <property type="entry name" value="TYPE II METHYLTRANSFERASE M.HINDII"/>
    <property type="match status" value="1"/>
</dbReference>
<dbReference type="InterPro" id="IPR029063">
    <property type="entry name" value="SAM-dependent_MTases_sf"/>
</dbReference>
<evidence type="ECO:0000256" key="2">
    <source>
        <dbReference type="ARBA" id="ARBA00022603"/>
    </source>
</evidence>
<comment type="catalytic activity">
    <reaction evidence="7">
        <text>a 2'-deoxyadenosine in DNA + S-adenosyl-L-methionine = an N(6)-methyl-2'-deoxyadenosine in DNA + S-adenosyl-L-homocysteine + H(+)</text>
        <dbReference type="Rhea" id="RHEA:15197"/>
        <dbReference type="Rhea" id="RHEA-COMP:12418"/>
        <dbReference type="Rhea" id="RHEA-COMP:12419"/>
        <dbReference type="ChEBI" id="CHEBI:15378"/>
        <dbReference type="ChEBI" id="CHEBI:57856"/>
        <dbReference type="ChEBI" id="CHEBI:59789"/>
        <dbReference type="ChEBI" id="CHEBI:90615"/>
        <dbReference type="ChEBI" id="CHEBI:90616"/>
        <dbReference type="EC" id="2.1.1.72"/>
    </reaction>
</comment>
<evidence type="ECO:0000256" key="4">
    <source>
        <dbReference type="ARBA" id="ARBA00022691"/>
    </source>
</evidence>
<organism evidence="10 11">
    <name type="scientific">Blautia obeum</name>
    <dbReference type="NCBI Taxonomy" id="40520"/>
    <lineage>
        <taxon>Bacteria</taxon>
        <taxon>Bacillati</taxon>
        <taxon>Bacillota</taxon>
        <taxon>Clostridia</taxon>
        <taxon>Lachnospirales</taxon>
        <taxon>Lachnospiraceae</taxon>
        <taxon>Blautia</taxon>
    </lineage>
</organism>
<feature type="domain" description="Type II methyltransferase M.TaqI-like" evidence="8">
    <location>
        <begin position="139"/>
        <end position="289"/>
    </location>
</feature>
<evidence type="ECO:0000256" key="6">
    <source>
        <dbReference type="ARBA" id="ARBA00023125"/>
    </source>
</evidence>
<evidence type="ECO:0000256" key="3">
    <source>
        <dbReference type="ARBA" id="ARBA00022679"/>
    </source>
</evidence>
<comment type="caution">
    <text evidence="10">The sequence shown here is derived from an EMBL/GenBank/DDBJ whole genome shotgun (WGS) entry which is preliminary data.</text>
</comment>
<keyword evidence="4" id="KW-0949">S-adenosyl-L-methionine</keyword>
<feature type="domain" description="TaqI-like C-terminal specificity" evidence="9">
    <location>
        <begin position="443"/>
        <end position="543"/>
    </location>
</feature>
<dbReference type="EMBL" id="QSUB01000006">
    <property type="protein sequence ID" value="RGN03431.1"/>
    <property type="molecule type" value="Genomic_DNA"/>
</dbReference>
<evidence type="ECO:0000256" key="7">
    <source>
        <dbReference type="ARBA" id="ARBA00047942"/>
    </source>
</evidence>
<dbReference type="InterPro" id="IPR011639">
    <property type="entry name" value="MethylTrfase_TaqI-like_dom"/>
</dbReference>
<keyword evidence="3" id="KW-0808">Transferase</keyword>
<dbReference type="GO" id="GO:0009007">
    <property type="term" value="F:site-specific DNA-methyltransferase (adenine-specific) activity"/>
    <property type="evidence" value="ECO:0007669"/>
    <property type="project" value="UniProtKB-EC"/>
</dbReference>
<dbReference type="GO" id="GO:0032259">
    <property type="term" value="P:methylation"/>
    <property type="evidence" value="ECO:0007669"/>
    <property type="project" value="UniProtKB-KW"/>
</dbReference>